<dbReference type="KEGG" id="cthe:Chro_5621"/>
<keyword evidence="2" id="KW-1185">Reference proteome</keyword>
<reference evidence="1 2" key="1">
    <citation type="submission" date="2012-06" db="EMBL/GenBank/DDBJ databases">
        <title>Finished plasmid 1 of genome of Chroococcidiopsis thermalis PCC 7203.</title>
        <authorList>
            <consortium name="US DOE Joint Genome Institute"/>
            <person name="Gugger M."/>
            <person name="Coursin T."/>
            <person name="Rippka R."/>
            <person name="Tandeau De Marsac N."/>
            <person name="Huntemann M."/>
            <person name="Wei C.-L."/>
            <person name="Han J."/>
            <person name="Detter J.C."/>
            <person name="Han C."/>
            <person name="Tapia R."/>
            <person name="Davenport K."/>
            <person name="Daligault H."/>
            <person name="Erkkila T."/>
            <person name="Gu W."/>
            <person name="Munk A.C.C."/>
            <person name="Teshima H."/>
            <person name="Xu Y."/>
            <person name="Chain P."/>
            <person name="Chen A."/>
            <person name="Krypides N."/>
            <person name="Mavromatis K."/>
            <person name="Markowitz V."/>
            <person name="Szeto E."/>
            <person name="Ivanova N."/>
            <person name="Mikhailova N."/>
            <person name="Ovchinnikova G."/>
            <person name="Pagani I."/>
            <person name="Pati A."/>
            <person name="Goodwin L."/>
            <person name="Peters L."/>
            <person name="Pitluck S."/>
            <person name="Woyke T."/>
            <person name="Kerfeld C."/>
        </authorList>
    </citation>
    <scope>NUCLEOTIDE SEQUENCE [LARGE SCALE GENOMIC DNA]</scope>
    <source>
        <strain evidence="1 2">PCC 7203</strain>
        <plasmid evidence="1 2">pCHRO.01</plasmid>
    </source>
</reference>
<accession>K9U950</accession>
<evidence type="ECO:0000313" key="2">
    <source>
        <dbReference type="Proteomes" id="UP000010384"/>
    </source>
</evidence>
<dbReference type="HOGENOM" id="CLU_1203082_0_0_3"/>
<name>K9U950_CHRTP</name>
<geneLocation type="plasmid" evidence="1 2">
    <name>pCHRO.01</name>
</geneLocation>
<proteinExistence type="predicted"/>
<dbReference type="Proteomes" id="UP000010384">
    <property type="component" value="Plasmid pCHRO.01"/>
</dbReference>
<dbReference type="AlphaFoldDB" id="K9U950"/>
<evidence type="ECO:0000313" key="1">
    <source>
        <dbReference type="EMBL" id="AFY90976.1"/>
    </source>
</evidence>
<dbReference type="InParanoid" id="K9U950"/>
<dbReference type="EMBL" id="CP003598">
    <property type="protein sequence ID" value="AFY90976.1"/>
    <property type="molecule type" value="Genomic_DNA"/>
</dbReference>
<organism evidence="1 2">
    <name type="scientific">Chroococcidiopsis thermalis (strain PCC 7203)</name>
    <dbReference type="NCBI Taxonomy" id="251229"/>
    <lineage>
        <taxon>Bacteria</taxon>
        <taxon>Bacillati</taxon>
        <taxon>Cyanobacteriota</taxon>
        <taxon>Cyanophyceae</taxon>
        <taxon>Chroococcidiopsidales</taxon>
        <taxon>Chroococcidiopsidaceae</taxon>
        <taxon>Chroococcidiopsis</taxon>
    </lineage>
</organism>
<keyword evidence="1" id="KW-0614">Plasmid</keyword>
<gene>
    <name evidence="1" type="ORF">Chro_5621</name>
</gene>
<dbReference type="OrthoDB" id="581669at2"/>
<sequence>MNESSDINSLINQQQIEIDRITIPAKNLTLTEQFCVDLLGGKDVSRTSNRLALDKQQSIPYFPDAIANSPRLNLCLQVWGLPIVAQQKTTKTANTPLNFFHQRWEQEIYNRFREARRRFPEFFPCFEIKENSIAGLQYSIYFKPLTKYAQKLACNAPLFPYQEEFKPIEQLWNENGQSELELIFDRFPTQSALKPPQAAWRSGWVKFFLGLINQGRELIHVKGLLTQKNA</sequence>
<protein>
    <submittedName>
        <fullName evidence="1">Uncharacterized protein</fullName>
    </submittedName>
</protein>